<dbReference type="Pfam" id="PF03023">
    <property type="entry name" value="MurJ"/>
    <property type="match status" value="1"/>
</dbReference>
<evidence type="ECO:0000256" key="4">
    <source>
        <dbReference type="ARBA" id="ARBA00022960"/>
    </source>
</evidence>
<evidence type="ECO:0000256" key="2">
    <source>
        <dbReference type="ARBA" id="ARBA00022475"/>
    </source>
</evidence>
<keyword evidence="6 8" id="KW-1133">Transmembrane helix</keyword>
<feature type="transmembrane region" description="Helical" evidence="8">
    <location>
        <begin position="171"/>
        <end position="192"/>
    </location>
</feature>
<evidence type="ECO:0000256" key="3">
    <source>
        <dbReference type="ARBA" id="ARBA00022692"/>
    </source>
</evidence>
<reference evidence="10 11" key="1">
    <citation type="journal article" date="2016" name="Nat. Commun.">
        <title>Thousands of microbial genomes shed light on interconnected biogeochemical processes in an aquifer system.</title>
        <authorList>
            <person name="Anantharaman K."/>
            <person name="Brown C.T."/>
            <person name="Hug L.A."/>
            <person name="Sharon I."/>
            <person name="Castelle C.J."/>
            <person name="Probst A.J."/>
            <person name="Thomas B.C."/>
            <person name="Singh A."/>
            <person name="Wilkins M.J."/>
            <person name="Karaoz U."/>
            <person name="Brodie E.L."/>
            <person name="Williams K.H."/>
            <person name="Hubbard S.S."/>
            <person name="Banfield J.F."/>
        </authorList>
    </citation>
    <scope>NUCLEOTIDE SEQUENCE [LARGE SCALE GENOMIC DNA]</scope>
</reference>
<gene>
    <name evidence="8" type="primary">murJ</name>
    <name evidence="10" type="ORF">A2V81_00795</name>
</gene>
<dbReference type="PIRSF" id="PIRSF002869">
    <property type="entry name" value="MviN"/>
    <property type="match status" value="1"/>
</dbReference>
<feature type="transmembrane region" description="Helical" evidence="8">
    <location>
        <begin position="326"/>
        <end position="349"/>
    </location>
</feature>
<evidence type="ECO:0000313" key="11">
    <source>
        <dbReference type="Proteomes" id="UP000177614"/>
    </source>
</evidence>
<dbReference type="AlphaFoldDB" id="A0A1F4XJP2"/>
<feature type="transmembrane region" description="Helical" evidence="8">
    <location>
        <begin position="141"/>
        <end position="164"/>
    </location>
</feature>
<comment type="caution">
    <text evidence="10">The sequence shown here is derived from an EMBL/GenBank/DDBJ whole genome shotgun (WGS) entry which is preliminary data.</text>
</comment>
<sequence length="536" mass="59143">MAHQNPLKLLKRIITSASLLLAASSLISRGLGLIRDRLLTHSFGATRAEGGISELDAYYAAFQLPDLLYQILILGTISACFVPFFIDAYKKDEKAAWKLANNTMTSILLLMIILVIGSFIFSKQILGLFTVGLPTDAQKLALTLTHIMLLSPLFFSFSAITGAISHSLKRFVAFAIAPIIYNLSIIAGILFLTPYYGIHGVSIGVVIGALLHACVQFYSALKGGFRPQFFLDWENKDFLQMVRSALPRILSLAVSRINIVVDTALASLLMAGSITILNLAQNMQSLPMGVVGVSIAVASFPIFADLASEKNQQKLHELLCKKTRKIIYVLLPLTIITILLRTEIVRLLFGSGRFNWVDTITTGDTLGLFAISFIAQSLLPVLTRIFYAFKNTVSPLYISFISIIVNVVFSVMFIFLIKGEVEYLGLSFTIASFVQLCLMLYHMNKKYQLTIFEPHDTVFYVKTLFATIVMGIIAQATKVSSGLLFDPLDTFVKVLGKVSLVVAISLVVYLLVQAFLKNSANKVLLADYKQVQSSER</sequence>
<keyword evidence="8 9" id="KW-0961">Cell wall biogenesis/degradation</keyword>
<dbReference type="STRING" id="1817814.A2V81_00795"/>
<keyword evidence="8 9" id="KW-0813">Transport</keyword>
<feature type="transmembrane region" description="Helical" evidence="8">
    <location>
        <begin position="396"/>
        <end position="417"/>
    </location>
</feature>
<comment type="subcellular location">
    <subcellularLocation>
        <location evidence="1 8">Cell membrane</location>
        <topology evidence="1 8">Multi-pass membrane protein</topology>
    </subcellularLocation>
</comment>
<comment type="similarity">
    <text evidence="8 9">Belongs to the MurJ/MviN family.</text>
</comment>
<dbReference type="GO" id="GO:0071555">
    <property type="term" value="P:cell wall organization"/>
    <property type="evidence" value="ECO:0007669"/>
    <property type="project" value="UniProtKB-UniRule"/>
</dbReference>
<dbReference type="EMBL" id="MEWR01000028">
    <property type="protein sequence ID" value="OGC81333.1"/>
    <property type="molecule type" value="Genomic_DNA"/>
</dbReference>
<evidence type="ECO:0000256" key="8">
    <source>
        <dbReference type="HAMAP-Rule" id="MF_02078"/>
    </source>
</evidence>
<dbReference type="PANTHER" id="PTHR47019:SF1">
    <property type="entry name" value="LIPID II FLIPPASE MURJ"/>
    <property type="match status" value="1"/>
</dbReference>
<organism evidence="10 11">
    <name type="scientific">Candidatus Abawacabacteria bacterium RBG_16_42_10</name>
    <dbReference type="NCBI Taxonomy" id="1817814"/>
    <lineage>
        <taxon>Bacteria</taxon>
        <taxon>Candidatus Abawacaibacteriota</taxon>
    </lineage>
</organism>
<dbReference type="CDD" id="cd13123">
    <property type="entry name" value="MATE_MurJ_like"/>
    <property type="match status" value="1"/>
</dbReference>
<feature type="transmembrane region" description="Helical" evidence="8">
    <location>
        <begin position="286"/>
        <end position="306"/>
    </location>
</feature>
<dbReference type="GO" id="GO:0009252">
    <property type="term" value="P:peptidoglycan biosynthetic process"/>
    <property type="evidence" value="ECO:0007669"/>
    <property type="project" value="UniProtKB-UniRule"/>
</dbReference>
<comment type="pathway">
    <text evidence="8">Cell wall biogenesis; peptidoglycan biosynthesis.</text>
</comment>
<keyword evidence="5 8" id="KW-0573">Peptidoglycan synthesis</keyword>
<evidence type="ECO:0000313" key="10">
    <source>
        <dbReference type="EMBL" id="OGC81333.1"/>
    </source>
</evidence>
<dbReference type="PRINTS" id="PR01806">
    <property type="entry name" value="VIRFACTRMVIN"/>
</dbReference>
<feature type="transmembrane region" description="Helical" evidence="8">
    <location>
        <begin position="198"/>
        <end position="221"/>
    </location>
</feature>
<dbReference type="Proteomes" id="UP000177614">
    <property type="component" value="Unassembled WGS sequence"/>
</dbReference>
<name>A0A1F4XJP2_9BACT</name>
<dbReference type="GO" id="GO:0034204">
    <property type="term" value="P:lipid translocation"/>
    <property type="evidence" value="ECO:0007669"/>
    <property type="project" value="TreeGrafter"/>
</dbReference>
<dbReference type="InterPro" id="IPR051050">
    <property type="entry name" value="Lipid_II_flippase_MurJ/MviN"/>
</dbReference>
<evidence type="ECO:0000256" key="6">
    <source>
        <dbReference type="ARBA" id="ARBA00022989"/>
    </source>
</evidence>
<feature type="transmembrane region" description="Helical" evidence="8">
    <location>
        <begin position="369"/>
        <end position="389"/>
    </location>
</feature>
<accession>A0A1F4XJP2</accession>
<protein>
    <recommendedName>
        <fullName evidence="8">Probable lipid II flippase MurJ</fullName>
    </recommendedName>
</protein>
<feature type="transmembrane region" description="Helical" evidence="8">
    <location>
        <begin position="107"/>
        <end position="129"/>
    </location>
</feature>
<evidence type="ECO:0000256" key="1">
    <source>
        <dbReference type="ARBA" id="ARBA00004651"/>
    </source>
</evidence>
<feature type="transmembrane region" description="Helical" evidence="8">
    <location>
        <begin position="257"/>
        <end position="280"/>
    </location>
</feature>
<dbReference type="GO" id="GO:0015648">
    <property type="term" value="F:lipid-linked peptidoglycan transporter activity"/>
    <property type="evidence" value="ECO:0007669"/>
    <property type="project" value="UniProtKB-UniRule"/>
</dbReference>
<feature type="transmembrane region" description="Helical" evidence="8">
    <location>
        <begin position="491"/>
        <end position="512"/>
    </location>
</feature>
<proteinExistence type="inferred from homology"/>
<keyword evidence="2 8" id="KW-1003">Cell membrane</keyword>
<dbReference type="NCBIfam" id="TIGR01695">
    <property type="entry name" value="murJ_mviN"/>
    <property type="match status" value="1"/>
</dbReference>
<feature type="transmembrane region" description="Helical" evidence="8">
    <location>
        <begin position="423"/>
        <end position="443"/>
    </location>
</feature>
<keyword evidence="4 8" id="KW-0133">Cell shape</keyword>
<dbReference type="HAMAP" id="MF_02078">
    <property type="entry name" value="MurJ_MviN"/>
    <property type="match status" value="1"/>
</dbReference>
<keyword evidence="7 8" id="KW-0472">Membrane</keyword>
<dbReference type="GO" id="GO:0008360">
    <property type="term" value="P:regulation of cell shape"/>
    <property type="evidence" value="ECO:0007669"/>
    <property type="project" value="UniProtKB-UniRule"/>
</dbReference>
<evidence type="ECO:0000256" key="7">
    <source>
        <dbReference type="ARBA" id="ARBA00023136"/>
    </source>
</evidence>
<dbReference type="PANTHER" id="PTHR47019">
    <property type="entry name" value="LIPID II FLIPPASE MURJ"/>
    <property type="match status" value="1"/>
</dbReference>
<dbReference type="UniPathway" id="UPA00219"/>
<feature type="transmembrane region" description="Helical" evidence="8">
    <location>
        <begin position="464"/>
        <end position="485"/>
    </location>
</feature>
<dbReference type="InterPro" id="IPR004268">
    <property type="entry name" value="MurJ"/>
</dbReference>
<dbReference type="GO" id="GO:0005886">
    <property type="term" value="C:plasma membrane"/>
    <property type="evidence" value="ECO:0007669"/>
    <property type="project" value="UniProtKB-SubCell"/>
</dbReference>
<evidence type="ECO:0000256" key="9">
    <source>
        <dbReference type="PIRNR" id="PIRNR002869"/>
    </source>
</evidence>
<evidence type="ECO:0000256" key="5">
    <source>
        <dbReference type="ARBA" id="ARBA00022984"/>
    </source>
</evidence>
<keyword evidence="3 8" id="KW-0812">Transmembrane</keyword>
<feature type="transmembrane region" description="Helical" evidence="8">
    <location>
        <begin position="67"/>
        <end position="86"/>
    </location>
</feature>
<comment type="function">
    <text evidence="8 9">Involved in peptidoglycan biosynthesis. Transports lipid-linked peptidoglycan precursors from the inner to the outer leaflet of the cytoplasmic membrane.</text>
</comment>